<evidence type="ECO:0000313" key="7">
    <source>
        <dbReference type="Proteomes" id="UP000799767"/>
    </source>
</evidence>
<feature type="transmembrane region" description="Helical" evidence="5">
    <location>
        <begin position="169"/>
        <end position="187"/>
    </location>
</feature>
<dbReference type="GO" id="GO:0005886">
    <property type="term" value="C:plasma membrane"/>
    <property type="evidence" value="ECO:0007669"/>
    <property type="project" value="TreeGrafter"/>
</dbReference>
<dbReference type="AlphaFoldDB" id="A0A6A6PZU9"/>
<keyword evidence="3 5" id="KW-1133">Transmembrane helix</keyword>
<feature type="transmembrane region" description="Helical" evidence="5">
    <location>
        <begin position="251"/>
        <end position="269"/>
    </location>
</feature>
<feature type="transmembrane region" description="Helical" evidence="5">
    <location>
        <begin position="207"/>
        <end position="231"/>
    </location>
</feature>
<dbReference type="OrthoDB" id="4521223at2759"/>
<feature type="transmembrane region" description="Helical" evidence="5">
    <location>
        <begin position="68"/>
        <end position="87"/>
    </location>
</feature>
<evidence type="ECO:0000256" key="2">
    <source>
        <dbReference type="ARBA" id="ARBA00022692"/>
    </source>
</evidence>
<keyword evidence="4 5" id="KW-0472">Membrane</keyword>
<dbReference type="PANTHER" id="PTHR31465">
    <property type="entry name" value="PROTEIN RTA1-RELATED"/>
    <property type="match status" value="1"/>
</dbReference>
<dbReference type="Pfam" id="PF04479">
    <property type="entry name" value="RTA1"/>
    <property type="match status" value="1"/>
</dbReference>
<evidence type="ECO:0000256" key="3">
    <source>
        <dbReference type="ARBA" id="ARBA00022989"/>
    </source>
</evidence>
<dbReference type="InterPro" id="IPR007568">
    <property type="entry name" value="RTA1"/>
</dbReference>
<keyword evidence="2 5" id="KW-0812">Transmembrane</keyword>
<sequence>MSHSTAFVVSFSYHHYSVSINYSSEITPPSPHITMDAHHLFRRLNENGDCTQATCPVSDSIYGYRPNLAATLIFLILFAVSGIAYAVQGYLRPTTRFFTIVMVLGAISEVLGYVAKMLLWQNPFSNTGFKATIVLLTFAPAFYAAGIYYTLKHICLTFGASFSRLRPKWYTWIFISSDIFSILLQAVGGAVSSASPNLAVLSIGSDIMIAGLVTQVVTLVAFGILAADYALRVYRNRAHLNPATAALRTSLRFRLFLAALWIAYLGILVRCCYRVAELAGGWTGSNRILKEEGLFIGLDSVPVGIAAVVLNVWHPGWCFPREEEQREVNEKVEGEASDEEARV</sequence>
<evidence type="ECO:0000313" key="6">
    <source>
        <dbReference type="EMBL" id="KAF2484963.1"/>
    </source>
</evidence>
<evidence type="ECO:0000256" key="5">
    <source>
        <dbReference type="SAM" id="Phobius"/>
    </source>
</evidence>
<organism evidence="6 7">
    <name type="scientific">Neohortaea acidophila</name>
    <dbReference type="NCBI Taxonomy" id="245834"/>
    <lineage>
        <taxon>Eukaryota</taxon>
        <taxon>Fungi</taxon>
        <taxon>Dikarya</taxon>
        <taxon>Ascomycota</taxon>
        <taxon>Pezizomycotina</taxon>
        <taxon>Dothideomycetes</taxon>
        <taxon>Dothideomycetidae</taxon>
        <taxon>Mycosphaerellales</taxon>
        <taxon>Teratosphaeriaceae</taxon>
        <taxon>Neohortaea</taxon>
    </lineage>
</organism>
<dbReference type="EMBL" id="MU001633">
    <property type="protein sequence ID" value="KAF2484963.1"/>
    <property type="molecule type" value="Genomic_DNA"/>
</dbReference>
<proteinExistence type="predicted"/>
<dbReference type="RefSeq" id="XP_033591532.1">
    <property type="nucleotide sequence ID" value="XM_033732862.1"/>
</dbReference>
<evidence type="ECO:0000256" key="1">
    <source>
        <dbReference type="ARBA" id="ARBA00004141"/>
    </source>
</evidence>
<feature type="transmembrane region" description="Helical" evidence="5">
    <location>
        <begin position="131"/>
        <end position="149"/>
    </location>
</feature>
<dbReference type="GO" id="GO:0000324">
    <property type="term" value="C:fungal-type vacuole"/>
    <property type="evidence" value="ECO:0007669"/>
    <property type="project" value="TreeGrafter"/>
</dbReference>
<gene>
    <name evidence="6" type="ORF">BDY17DRAFT_292661</name>
</gene>
<dbReference type="PANTHER" id="PTHR31465:SF8">
    <property type="entry name" value="DOMAIN PROTEIN, PUTATIVE (AFU_ORTHOLOGUE AFUA_6G14140)-RELATED"/>
    <property type="match status" value="1"/>
</dbReference>
<dbReference type="Proteomes" id="UP000799767">
    <property type="component" value="Unassembled WGS sequence"/>
</dbReference>
<evidence type="ECO:0000256" key="4">
    <source>
        <dbReference type="ARBA" id="ARBA00023136"/>
    </source>
</evidence>
<comment type="subcellular location">
    <subcellularLocation>
        <location evidence="1">Membrane</location>
        <topology evidence="1">Multi-pass membrane protein</topology>
    </subcellularLocation>
</comment>
<protein>
    <submittedName>
        <fullName evidence="6">RTA1 like protein-domain-containing protein</fullName>
    </submittedName>
</protein>
<feature type="transmembrane region" description="Helical" evidence="5">
    <location>
        <begin position="99"/>
        <end position="119"/>
    </location>
</feature>
<name>A0A6A6PZU9_9PEZI</name>
<reference evidence="6" key="1">
    <citation type="journal article" date="2020" name="Stud. Mycol.">
        <title>101 Dothideomycetes genomes: a test case for predicting lifestyles and emergence of pathogens.</title>
        <authorList>
            <person name="Haridas S."/>
            <person name="Albert R."/>
            <person name="Binder M."/>
            <person name="Bloem J."/>
            <person name="Labutti K."/>
            <person name="Salamov A."/>
            <person name="Andreopoulos B."/>
            <person name="Baker S."/>
            <person name="Barry K."/>
            <person name="Bills G."/>
            <person name="Bluhm B."/>
            <person name="Cannon C."/>
            <person name="Castanera R."/>
            <person name="Culley D."/>
            <person name="Daum C."/>
            <person name="Ezra D."/>
            <person name="Gonzalez J."/>
            <person name="Henrissat B."/>
            <person name="Kuo A."/>
            <person name="Liang C."/>
            <person name="Lipzen A."/>
            <person name="Lutzoni F."/>
            <person name="Magnuson J."/>
            <person name="Mondo S."/>
            <person name="Nolan M."/>
            <person name="Ohm R."/>
            <person name="Pangilinan J."/>
            <person name="Park H.-J."/>
            <person name="Ramirez L."/>
            <person name="Alfaro M."/>
            <person name="Sun H."/>
            <person name="Tritt A."/>
            <person name="Yoshinaga Y."/>
            <person name="Zwiers L.-H."/>
            <person name="Turgeon B."/>
            <person name="Goodwin S."/>
            <person name="Spatafora J."/>
            <person name="Crous P."/>
            <person name="Grigoriev I."/>
        </authorList>
    </citation>
    <scope>NUCLEOTIDE SEQUENCE</scope>
    <source>
        <strain evidence="6">CBS 113389</strain>
    </source>
</reference>
<dbReference type="GeneID" id="54473864"/>
<keyword evidence="7" id="KW-1185">Reference proteome</keyword>
<accession>A0A6A6PZU9</accession>